<evidence type="ECO:0000313" key="3">
    <source>
        <dbReference type="Proteomes" id="UP000051888"/>
    </source>
</evidence>
<feature type="coiled-coil region" evidence="1">
    <location>
        <begin position="83"/>
        <end position="128"/>
    </location>
</feature>
<dbReference type="STRING" id="157838.AN964_03505"/>
<keyword evidence="1" id="KW-0175">Coiled coil</keyword>
<dbReference type="EMBL" id="LJJC01000004">
    <property type="protein sequence ID" value="KQL52680.1"/>
    <property type="molecule type" value="Genomic_DNA"/>
</dbReference>
<reference evidence="2 3" key="1">
    <citation type="submission" date="2015-09" db="EMBL/GenBank/DDBJ databases">
        <title>Genome sequencing project for genomic taxonomy and phylogenomics of Bacillus-like bacteria.</title>
        <authorList>
            <person name="Liu B."/>
            <person name="Wang J."/>
            <person name="Zhu Y."/>
            <person name="Liu G."/>
            <person name="Chen Q."/>
            <person name="Chen Z."/>
            <person name="Lan J."/>
            <person name="Che J."/>
            <person name="Ge C."/>
            <person name="Shi H."/>
            <person name="Pan Z."/>
            <person name="Liu X."/>
        </authorList>
    </citation>
    <scope>NUCLEOTIDE SEQUENCE [LARGE SCALE GENOMIC DNA]</scope>
    <source>
        <strain evidence="2 3">LMG 18435</strain>
    </source>
</reference>
<name>A0A0Q3TF13_9BACI</name>
<dbReference type="PATRIC" id="fig|157838.3.peg.777"/>
<comment type="caution">
    <text evidence="2">The sequence shown here is derived from an EMBL/GenBank/DDBJ whole genome shotgun (WGS) entry which is preliminary data.</text>
</comment>
<dbReference type="Proteomes" id="UP000051888">
    <property type="component" value="Unassembled WGS sequence"/>
</dbReference>
<evidence type="ECO:0000256" key="1">
    <source>
        <dbReference type="SAM" id="Coils"/>
    </source>
</evidence>
<dbReference type="AlphaFoldDB" id="A0A0Q3TF13"/>
<evidence type="ECO:0000313" key="2">
    <source>
        <dbReference type="EMBL" id="KQL52680.1"/>
    </source>
</evidence>
<gene>
    <name evidence="2" type="ORF">AN964_03505</name>
</gene>
<dbReference type="OrthoDB" id="2720606at2"/>
<accession>A0A0Q3TF13</accession>
<dbReference type="RefSeq" id="WP_055738383.1">
    <property type="nucleotide sequence ID" value="NZ_JAAIWL010000040.1"/>
</dbReference>
<proteinExistence type="predicted"/>
<sequence length="146" mass="16899">MEINVEKQILAALQQINDKLDSHSEILESHSEMLKEHSGILKEHSGILKEHSEMLKEHSVILKSHSEMFKIQGETLKEHTRLLSALKTGQESLKAELNEMKLQNAKDFGEVKEQLESHETSIEMLKEDVWDNKKDIRRIQKTMGMN</sequence>
<organism evidence="2 3">
    <name type="scientific">Heyndrickxia shackletonii</name>
    <dbReference type="NCBI Taxonomy" id="157838"/>
    <lineage>
        <taxon>Bacteria</taxon>
        <taxon>Bacillati</taxon>
        <taxon>Bacillota</taxon>
        <taxon>Bacilli</taxon>
        <taxon>Bacillales</taxon>
        <taxon>Bacillaceae</taxon>
        <taxon>Heyndrickxia</taxon>
    </lineage>
</organism>
<protein>
    <submittedName>
        <fullName evidence="2">Uncharacterized protein</fullName>
    </submittedName>
</protein>
<keyword evidence="3" id="KW-1185">Reference proteome</keyword>